<feature type="region of interest" description="Disordered" evidence="2">
    <location>
        <begin position="425"/>
        <end position="446"/>
    </location>
</feature>
<dbReference type="GeneID" id="26905289"/>
<dbReference type="VEuPathDB" id="TriTrypDB:LpyrH10_09_0980"/>
<dbReference type="Proteomes" id="UP000037923">
    <property type="component" value="Unassembled WGS sequence"/>
</dbReference>
<dbReference type="RefSeq" id="XP_015658390.1">
    <property type="nucleotide sequence ID" value="XM_015802874.1"/>
</dbReference>
<feature type="compositionally biased region" description="Gly residues" evidence="2">
    <location>
        <begin position="101"/>
        <end position="112"/>
    </location>
</feature>
<feature type="compositionally biased region" description="Polar residues" evidence="2">
    <location>
        <begin position="743"/>
        <end position="754"/>
    </location>
</feature>
<dbReference type="PROSITE" id="PS50103">
    <property type="entry name" value="ZF_C3H1"/>
    <property type="match status" value="2"/>
</dbReference>
<keyword evidence="1" id="KW-0863">Zinc-finger</keyword>
<evidence type="ECO:0000313" key="5">
    <source>
        <dbReference type="Proteomes" id="UP000037923"/>
    </source>
</evidence>
<dbReference type="PANTHER" id="PTHR37035:SF7">
    <property type="entry name" value="C3H1-TYPE DOMAIN-CONTAINING PROTEIN"/>
    <property type="match status" value="1"/>
</dbReference>
<dbReference type="PANTHER" id="PTHR37035">
    <property type="entry name" value="C3H1-TYPE DOMAIN-CONTAINING PROTEIN-RELATED"/>
    <property type="match status" value="1"/>
</dbReference>
<feature type="region of interest" description="Disordered" evidence="2">
    <location>
        <begin position="483"/>
        <end position="504"/>
    </location>
</feature>
<dbReference type="GO" id="GO:0008270">
    <property type="term" value="F:zinc ion binding"/>
    <property type="evidence" value="ECO:0007669"/>
    <property type="project" value="UniProtKB-KW"/>
</dbReference>
<dbReference type="EMBL" id="LGTL01000009">
    <property type="protein sequence ID" value="KPA79951.1"/>
    <property type="molecule type" value="Genomic_DNA"/>
</dbReference>
<feature type="region of interest" description="Disordered" evidence="2">
    <location>
        <begin position="743"/>
        <end position="804"/>
    </location>
</feature>
<feature type="compositionally biased region" description="Gly residues" evidence="2">
    <location>
        <begin position="76"/>
        <end position="88"/>
    </location>
</feature>
<feature type="domain" description="C3H1-type" evidence="3">
    <location>
        <begin position="161"/>
        <end position="188"/>
    </location>
</feature>
<dbReference type="OrthoDB" id="272976at2759"/>
<feature type="compositionally biased region" description="Polar residues" evidence="2">
    <location>
        <begin position="494"/>
        <end position="504"/>
    </location>
</feature>
<evidence type="ECO:0000259" key="3">
    <source>
        <dbReference type="PROSITE" id="PS50103"/>
    </source>
</evidence>
<dbReference type="InterPro" id="IPR000571">
    <property type="entry name" value="Znf_CCCH"/>
</dbReference>
<sequence length="804" mass="86613">MMYNVYPAQHNAGPNAGNAQYPVYNNSVHNNVPSVQANTMMCVFGNAGGGGAYGKRMDPNMATPYEYNGVSNTLGGNRGYSGRGGGGHHSTNNTNLRGGSAHRGGGGVGGGSYEQQMLPDYEVHDNQLKAPVAVTVETVVPTIGSSRLFSRPPKPIVYGSRSVVRICDAFQEGRCLAGDKCHDIHVKPEFLAETRKQMSAWLMNRENEFRQTLETDPNKTFRIFVADLKEVVEVPVGSVVFTKGLYVDPTTRAKRARGAGNHAHSHAVMQVPTNCGLYSTDPALCKWGRWCNQVHIDHGWMQSKKEEFDHWFNELQARYFSLAPDDNFTVHDPKLKMSISLPKFSIADFSRGLFQGSMKKLASVCLLYQRGKCTAGSCCNQIHVVPLYLSLAREYATLKQSPNASAEEKQRVTHEMEALRGPCVERQQREQQEAEEAAAEAAAAKQIASDPLAENNSGHMHSSSGNAEDDLGVSAALIEHVQVDEDAEPVSHPASANTSLTRRLNMSAQDISRPGGRHMNSDGSYSFNPYGSVTSLPEASASYGRAPAARGLNGLNLDNSGAMQYTPGNVQLHATGTKGCRRLVAVISPDASGSIDEIHRIDEMGTSSTVDGCMSTNLVNRHMYTPNVLRAGGGNGNNGGAYRPAVHHRNVGEPSFDNPAAHAQGGTLHPMDFDASLHFSPSPLLNFDASSTSLYRNGSTRDEEAVNNTNMRLAIPNGDAGYPGNSLSSHLYMASSAQQSTPFTASKNRFSSSPAVARPRAQRPSTSSLAEFSAQSNSNLNLSGSSHSNPSAQHAVVSEDDNPR</sequence>
<evidence type="ECO:0000256" key="1">
    <source>
        <dbReference type="PROSITE-ProRule" id="PRU00723"/>
    </source>
</evidence>
<proteinExistence type="predicted"/>
<dbReference type="SMART" id="SM00356">
    <property type="entry name" value="ZnF_C3H1"/>
    <property type="match status" value="2"/>
</dbReference>
<reference evidence="4 5" key="1">
    <citation type="submission" date="2015-07" db="EMBL/GenBank/DDBJ databases">
        <title>High-quality genome of monoxenous trypanosomatid Leptomonas pyrrhocoris.</title>
        <authorList>
            <person name="Flegontov P."/>
            <person name="Butenko A."/>
            <person name="Firsov S."/>
            <person name="Vlcek C."/>
            <person name="Logacheva M.D."/>
            <person name="Field M."/>
            <person name="Filatov D."/>
            <person name="Flegontova O."/>
            <person name="Gerasimov E."/>
            <person name="Jackson A.P."/>
            <person name="Kelly S."/>
            <person name="Opperdoes F."/>
            <person name="O'Reilly A."/>
            <person name="Votypka J."/>
            <person name="Yurchenko V."/>
            <person name="Lukes J."/>
        </authorList>
    </citation>
    <scope>NUCLEOTIDE SEQUENCE [LARGE SCALE GENOMIC DNA]</scope>
    <source>
        <strain evidence="4">H10</strain>
    </source>
</reference>
<dbReference type="OMA" id="FNPYGSV"/>
<keyword evidence="5" id="KW-1185">Reference proteome</keyword>
<protein>
    <recommendedName>
        <fullName evidence="3">C3H1-type domain-containing protein</fullName>
    </recommendedName>
</protein>
<gene>
    <name evidence="4" type="ORF">ABB37_04998</name>
</gene>
<keyword evidence="1" id="KW-0862">Zinc</keyword>
<accession>A0A0N1J4S7</accession>
<feature type="compositionally biased region" description="Low complexity" evidence="2">
    <location>
        <begin position="89"/>
        <end position="99"/>
    </location>
</feature>
<evidence type="ECO:0000313" key="4">
    <source>
        <dbReference type="EMBL" id="KPA79951.1"/>
    </source>
</evidence>
<comment type="caution">
    <text evidence="4">The sequence shown here is derived from an EMBL/GenBank/DDBJ whole genome shotgun (WGS) entry which is preliminary data.</text>
</comment>
<feature type="compositionally biased region" description="Low complexity" evidence="2">
    <location>
        <begin position="773"/>
        <end position="791"/>
    </location>
</feature>
<name>A0A0N1J4S7_LEPPY</name>
<feature type="zinc finger region" description="C3H1-type" evidence="1">
    <location>
        <begin position="161"/>
        <end position="188"/>
    </location>
</feature>
<feature type="domain" description="C3H1-type" evidence="3">
    <location>
        <begin position="359"/>
        <end position="386"/>
    </location>
</feature>
<dbReference type="AlphaFoldDB" id="A0A0N1J4S7"/>
<evidence type="ECO:0000256" key="2">
    <source>
        <dbReference type="SAM" id="MobiDB-lite"/>
    </source>
</evidence>
<organism evidence="4 5">
    <name type="scientific">Leptomonas pyrrhocoris</name>
    <name type="common">Firebug parasite</name>
    <dbReference type="NCBI Taxonomy" id="157538"/>
    <lineage>
        <taxon>Eukaryota</taxon>
        <taxon>Discoba</taxon>
        <taxon>Euglenozoa</taxon>
        <taxon>Kinetoplastea</taxon>
        <taxon>Metakinetoplastina</taxon>
        <taxon>Trypanosomatida</taxon>
        <taxon>Trypanosomatidae</taxon>
        <taxon>Leishmaniinae</taxon>
        <taxon>Leptomonas</taxon>
    </lineage>
</organism>
<feature type="zinc finger region" description="C3H1-type" evidence="1">
    <location>
        <begin position="359"/>
        <end position="386"/>
    </location>
</feature>
<keyword evidence="1" id="KW-0479">Metal-binding</keyword>
<dbReference type="InterPro" id="IPR053125">
    <property type="entry name" value="RNA-bd_mRNA_stabilization_reg"/>
</dbReference>
<feature type="region of interest" description="Disordered" evidence="2">
    <location>
        <begin position="76"/>
        <end position="113"/>
    </location>
</feature>